<comment type="caution">
    <text evidence="3">The sequence shown here is derived from an EMBL/GenBank/DDBJ whole genome shotgun (WGS) entry which is preliminary data.</text>
</comment>
<dbReference type="InterPro" id="IPR011990">
    <property type="entry name" value="TPR-like_helical_dom_sf"/>
</dbReference>
<dbReference type="PROSITE" id="PS51375">
    <property type="entry name" value="PPR"/>
    <property type="match status" value="6"/>
</dbReference>
<evidence type="ECO:0000256" key="1">
    <source>
        <dbReference type="ARBA" id="ARBA00022737"/>
    </source>
</evidence>
<dbReference type="InterPro" id="IPR046848">
    <property type="entry name" value="E_motif"/>
</dbReference>
<dbReference type="Proteomes" id="UP000091857">
    <property type="component" value="Chromosome 13"/>
</dbReference>
<dbReference type="Pfam" id="PF13041">
    <property type="entry name" value="PPR_2"/>
    <property type="match status" value="3"/>
</dbReference>
<dbReference type="PANTHER" id="PTHR47926">
    <property type="entry name" value="PENTATRICOPEPTIDE REPEAT-CONTAINING PROTEIN"/>
    <property type="match status" value="1"/>
</dbReference>
<evidence type="ECO:0008006" key="5">
    <source>
        <dbReference type="Google" id="ProtNLM"/>
    </source>
</evidence>
<dbReference type="NCBIfam" id="TIGR00756">
    <property type="entry name" value="PPR"/>
    <property type="match status" value="4"/>
</dbReference>
<keyword evidence="1" id="KW-0677">Repeat</keyword>
<dbReference type="Gene3D" id="1.25.40.10">
    <property type="entry name" value="Tetratricopeptide repeat domain"/>
    <property type="match status" value="5"/>
</dbReference>
<dbReference type="FunFam" id="1.25.40.10:FF:000934">
    <property type="entry name" value="Pentatricopeptide repeat-containing protein"/>
    <property type="match status" value="1"/>
</dbReference>
<dbReference type="SUPFAM" id="SSF48452">
    <property type="entry name" value="TPR-like"/>
    <property type="match status" value="1"/>
</dbReference>
<dbReference type="Pfam" id="PF20431">
    <property type="entry name" value="E_motif"/>
    <property type="match status" value="1"/>
</dbReference>
<dbReference type="Gramene" id="Manes.13G032100.6.v8.1">
    <property type="protein sequence ID" value="Manes.13G032100.6.v8.1.CDS.1"/>
    <property type="gene ID" value="Manes.13G032100.v8.1"/>
</dbReference>
<dbReference type="Gramene" id="Manes.13G032100.5.v8.1">
    <property type="protein sequence ID" value="Manes.13G032100.5.v8.1.CDS.1"/>
    <property type="gene ID" value="Manes.13G032100.v8.1"/>
</dbReference>
<dbReference type="Pfam" id="PF01535">
    <property type="entry name" value="PPR"/>
    <property type="match status" value="2"/>
</dbReference>
<dbReference type="GO" id="GO:0003723">
    <property type="term" value="F:RNA binding"/>
    <property type="evidence" value="ECO:0007669"/>
    <property type="project" value="InterPro"/>
</dbReference>
<feature type="repeat" description="PPR" evidence="2">
    <location>
        <begin position="255"/>
        <end position="289"/>
    </location>
</feature>
<accession>A0A2C9UPJ4</accession>
<dbReference type="AlphaFoldDB" id="A0A2C9UPJ4"/>
<feature type="repeat" description="PPR" evidence="2">
    <location>
        <begin position="356"/>
        <end position="390"/>
    </location>
</feature>
<dbReference type="Gramene" id="Manes.13G032100.2.v8.1">
    <property type="protein sequence ID" value="Manes.13G032100.2.v8.1.CDS.1"/>
    <property type="gene ID" value="Manes.13G032100.v8.1"/>
</dbReference>
<evidence type="ECO:0000313" key="4">
    <source>
        <dbReference type="Proteomes" id="UP000091857"/>
    </source>
</evidence>
<feature type="repeat" description="PPR" evidence="2">
    <location>
        <begin position="92"/>
        <end position="126"/>
    </location>
</feature>
<dbReference type="FunFam" id="1.25.40.10:FF:000184">
    <property type="entry name" value="Pentatricopeptide repeat-containing protein, chloroplastic"/>
    <property type="match status" value="1"/>
</dbReference>
<feature type="repeat" description="PPR" evidence="2">
    <location>
        <begin position="493"/>
        <end position="527"/>
    </location>
</feature>
<gene>
    <name evidence="3" type="ORF">MANES_13G032100v8</name>
</gene>
<sequence length="581" mass="65582">MLANCQKTLTGINCFSISKPLQRTGLLSQNHSIADQLKHCSKIENLECMYASMIKTNTSQDCFLINQFITACSTLGHVDFAVLAYNQMENPNVFVYNAMIRGFVQCYYPIKALEFYIHMLRVQLLPTSYTFSSLIKACSLASEIRFGEAVHGHIWRLGFDSHVFVQTALVDFYSRVGRITGSKRVFDEMPHRDAFAWTTMVSGLARFGDLSSARRLFDMMPEKNIATWNTLIDGYARLRDVDSAENLFIQMPERDIISWTTMIDCYSQNKRYREALVVFHEMIKNGISPDEVTMATVISACAHLGALDLGKEIHLYVMQNGFDLDVYIGSALIDMYAKCGSLNRSLLVFFKLREKNLFCWNAVIEGLAAHGYVEKALTMFHKMEKEKIKPNGVTFISVLSACTHAGLIEEGRKIFERMTFDFSIPPEIEHYGCMVDLLSKGGLLEEALLLIRAMKFEANAVIWGTLLGGCKLHKNLDIAQVAVNELMVLEPSNSGHYSLLINMYAEVNRWSEAAKIRDSMRKLGVEKPCPGSSWIEMESVLHQFAASDKSHLASDEIYSLLEVLDGQLKLADNVPEPWSIS</sequence>
<evidence type="ECO:0000256" key="2">
    <source>
        <dbReference type="PROSITE-ProRule" id="PRU00708"/>
    </source>
</evidence>
<reference evidence="4" key="1">
    <citation type="journal article" date="2016" name="Nat. Biotechnol.">
        <title>Sequencing wild and cultivated cassava and related species reveals extensive interspecific hybridization and genetic diversity.</title>
        <authorList>
            <person name="Bredeson J.V."/>
            <person name="Lyons J.B."/>
            <person name="Prochnik S.E."/>
            <person name="Wu G.A."/>
            <person name="Ha C.M."/>
            <person name="Edsinger-Gonzales E."/>
            <person name="Grimwood J."/>
            <person name="Schmutz J."/>
            <person name="Rabbi I.Y."/>
            <person name="Egesi C."/>
            <person name="Nauluvula P."/>
            <person name="Lebot V."/>
            <person name="Ndunguru J."/>
            <person name="Mkamilo G."/>
            <person name="Bart R.S."/>
            <person name="Setter T.L."/>
            <person name="Gleadow R.M."/>
            <person name="Kulakow P."/>
            <person name="Ferguson M.E."/>
            <person name="Rounsley S."/>
            <person name="Rokhsar D.S."/>
        </authorList>
    </citation>
    <scope>NUCLEOTIDE SEQUENCE [LARGE SCALE GENOMIC DNA]</scope>
    <source>
        <strain evidence="4">cv. AM560-2</strain>
    </source>
</reference>
<dbReference type="Gramene" id="Manes.13G032100.7.v8.1">
    <property type="protein sequence ID" value="Manes.13G032100.7.v8.1.CDS.1"/>
    <property type="gene ID" value="Manes.13G032100.v8.1"/>
</dbReference>
<name>A0A2C9UPJ4_MANES</name>
<dbReference type="GO" id="GO:0009451">
    <property type="term" value="P:RNA modification"/>
    <property type="evidence" value="ECO:0007669"/>
    <property type="project" value="InterPro"/>
</dbReference>
<feature type="repeat" description="PPR" evidence="2">
    <location>
        <begin position="193"/>
        <end position="227"/>
    </location>
</feature>
<evidence type="ECO:0000313" key="3">
    <source>
        <dbReference type="EMBL" id="OAY32615.1"/>
    </source>
</evidence>
<keyword evidence="4" id="KW-1185">Reference proteome</keyword>
<dbReference type="Gramene" id="Manes.13G032100.4.v8.1">
    <property type="protein sequence ID" value="Manes.13G032100.4.v8.1.CDS.1"/>
    <property type="gene ID" value="Manes.13G032100.v8.1"/>
</dbReference>
<dbReference type="PANTHER" id="PTHR47926:SF376">
    <property type="entry name" value="TETRATRICOPEPTIDE-LIKE HELICAL DOMAIN SUPERFAMILY"/>
    <property type="match status" value="1"/>
</dbReference>
<dbReference type="EMBL" id="CM004399">
    <property type="protein sequence ID" value="OAY32615.1"/>
    <property type="molecule type" value="Genomic_DNA"/>
</dbReference>
<dbReference type="InterPro" id="IPR046960">
    <property type="entry name" value="PPR_At4g14850-like_plant"/>
</dbReference>
<feature type="repeat" description="PPR" evidence="2">
    <location>
        <begin position="391"/>
        <end position="425"/>
    </location>
</feature>
<dbReference type="OrthoDB" id="185373at2759"/>
<proteinExistence type="predicted"/>
<dbReference type="InterPro" id="IPR002885">
    <property type="entry name" value="PPR_rpt"/>
</dbReference>
<dbReference type="FunFam" id="1.25.40.10:FF:000804">
    <property type="entry name" value="Pentatricopeptide repeat-containing protein, chloroplastic"/>
    <property type="match status" value="1"/>
</dbReference>
<protein>
    <recommendedName>
        <fullName evidence="5">Pentacotripeptide-repeat region of PRORP domain-containing protein</fullName>
    </recommendedName>
</protein>
<dbReference type="Gramene" id="Manes.13G032100.3.v8.1">
    <property type="protein sequence ID" value="Manes.13G032100.3.v8.1.CDS.1"/>
    <property type="gene ID" value="Manes.13G032100.v8.1"/>
</dbReference>
<organism evidence="3 4">
    <name type="scientific">Manihot esculenta</name>
    <name type="common">Cassava</name>
    <name type="synonym">Jatropha manihot</name>
    <dbReference type="NCBI Taxonomy" id="3983"/>
    <lineage>
        <taxon>Eukaryota</taxon>
        <taxon>Viridiplantae</taxon>
        <taxon>Streptophyta</taxon>
        <taxon>Embryophyta</taxon>
        <taxon>Tracheophyta</taxon>
        <taxon>Spermatophyta</taxon>
        <taxon>Magnoliopsida</taxon>
        <taxon>eudicotyledons</taxon>
        <taxon>Gunneridae</taxon>
        <taxon>Pentapetalae</taxon>
        <taxon>rosids</taxon>
        <taxon>fabids</taxon>
        <taxon>Malpighiales</taxon>
        <taxon>Euphorbiaceae</taxon>
        <taxon>Crotonoideae</taxon>
        <taxon>Manihoteae</taxon>
        <taxon>Manihot</taxon>
    </lineage>
</organism>